<dbReference type="RefSeq" id="XP_015268254.1">
    <property type="nucleotide sequence ID" value="XM_015412768.1"/>
</dbReference>
<evidence type="ECO:0000313" key="11">
    <source>
        <dbReference type="Proteomes" id="UP000694871"/>
    </source>
</evidence>
<evidence type="ECO:0000256" key="1">
    <source>
        <dbReference type="ARBA" id="ARBA00004308"/>
    </source>
</evidence>
<dbReference type="InterPro" id="IPR017972">
    <property type="entry name" value="Cyt_P450_CS"/>
</dbReference>
<dbReference type="Proteomes" id="UP000694871">
    <property type="component" value="Unplaced"/>
</dbReference>
<dbReference type="Gene3D" id="1.10.630.10">
    <property type="entry name" value="Cytochrome P450"/>
    <property type="match status" value="1"/>
</dbReference>
<dbReference type="Pfam" id="PF00067">
    <property type="entry name" value="p450"/>
    <property type="match status" value="1"/>
</dbReference>
<dbReference type="PANTHER" id="PTHR24289:SF22">
    <property type="entry name" value="CYTOCHROME P450 1A"/>
    <property type="match status" value="1"/>
</dbReference>
<comment type="cofactor">
    <cofactor evidence="9">
        <name>heme</name>
        <dbReference type="ChEBI" id="CHEBI:30413"/>
    </cofactor>
</comment>
<keyword evidence="9" id="KW-0492">Microsome</keyword>
<protein>
    <recommendedName>
        <fullName evidence="9">Cytochrome P450 1A</fullName>
        <ecNumber evidence="9">1.14.14.1</ecNumber>
    </recommendedName>
</protein>
<evidence type="ECO:0000256" key="3">
    <source>
        <dbReference type="ARBA" id="ARBA00022617"/>
    </source>
</evidence>
<dbReference type="PRINTS" id="PR01683">
    <property type="entry name" value="EP450ICYP1A"/>
</dbReference>
<keyword evidence="6 8" id="KW-0408">Iron</keyword>
<evidence type="ECO:0000256" key="6">
    <source>
        <dbReference type="ARBA" id="ARBA00023004"/>
    </source>
</evidence>
<proteinExistence type="inferred from homology"/>
<dbReference type="InterPro" id="IPR001128">
    <property type="entry name" value="Cyt_P450"/>
</dbReference>
<accession>A0ABM1K3G7</accession>
<evidence type="ECO:0000256" key="9">
    <source>
        <dbReference type="RuleBase" id="RU368045"/>
    </source>
</evidence>
<dbReference type="EC" id="1.14.14.1" evidence="9"/>
<dbReference type="GeneID" id="107111751"/>
<dbReference type="PROSITE" id="PS00086">
    <property type="entry name" value="CYTOCHROME_P450"/>
    <property type="match status" value="1"/>
</dbReference>
<dbReference type="InterPro" id="IPR002401">
    <property type="entry name" value="Cyt_P450_E_grp-I"/>
</dbReference>
<dbReference type="InterPro" id="IPR036396">
    <property type="entry name" value="Cyt_P450_sf"/>
</dbReference>
<feature type="transmembrane region" description="Helical" evidence="10">
    <location>
        <begin position="12"/>
        <end position="30"/>
    </location>
</feature>
<comment type="subcellular location">
    <subcellularLocation>
        <location evidence="1">Endomembrane system</location>
    </subcellularLocation>
    <subcellularLocation>
        <location evidence="9">Endoplasmic reticulum membrane</location>
        <topology evidence="9">Peripheral membrane protein</topology>
    </subcellularLocation>
    <subcellularLocation>
        <location evidence="9">Microsome membrane</location>
        <topology evidence="9">Peripheral membrane protein</topology>
    </subcellularLocation>
</comment>
<keyword evidence="11" id="KW-1185">Reference proteome</keyword>
<dbReference type="PANTHER" id="PTHR24289">
    <property type="entry name" value="STEROID 17-ALPHA-HYDROXYLASE/17,20 LYASE"/>
    <property type="match status" value="1"/>
</dbReference>
<comment type="function">
    <text evidence="9">Cytochromes P450 are a group of heme-thiolate monooxygenases. They oxidize a variety of structurally unrelated compounds, including steroids, fatty acids, and xenobiotics.</text>
</comment>
<name>A0ABM1K3G7_GEKJA</name>
<dbReference type="PRINTS" id="PR00463">
    <property type="entry name" value="EP450I"/>
</dbReference>
<evidence type="ECO:0000256" key="5">
    <source>
        <dbReference type="ARBA" id="ARBA00023002"/>
    </source>
</evidence>
<evidence type="ECO:0000313" key="12">
    <source>
        <dbReference type="RefSeq" id="XP_015268254.1"/>
    </source>
</evidence>
<dbReference type="SUPFAM" id="SSF48264">
    <property type="entry name" value="Cytochrome P450"/>
    <property type="match status" value="1"/>
</dbReference>
<dbReference type="PRINTS" id="PR00385">
    <property type="entry name" value="P450"/>
</dbReference>
<evidence type="ECO:0000256" key="7">
    <source>
        <dbReference type="ARBA" id="ARBA00023033"/>
    </source>
</evidence>
<keyword evidence="4 8" id="KW-0479">Metal-binding</keyword>
<keyword evidence="9" id="KW-0256">Endoplasmic reticulum</keyword>
<sequence>MNFAFELPFSEMTVVFFTMASILISVWILITSITRKHPLPPGPWSLPVVGNLLQLGEYPYVSFDHMRKKYGNVFLIKLGMVPVVVVNGFDAVKQVLLRDGESFAGRPDMHTFSFFANGESMSFSVQYDEQWKLQKKIASKALRSLAKSEAMSSTCSCLLEEHICAEASELVKTFVELSAKDSSFDPSAVTTAAVANVVCALCFGKRYNHTDKEFLSIIKLNHDFQKASSVFNPADFIPCLRYLPLPNAKAAREFYGNFNTFVAQCVKGHYATYDENHLRDITDALISVSNEKKPDGKAAALSSEKIINTVNDIFGAGFSTVSGCLQWMFLYLIKYPKMQAAIQEEIDGKIGLKPSRFDDRKYLHYTEAFINEVLRHTSFIPFTIPHCATKDTVLNGYYIPQNTCIFVNMYQVNHDETLWVDPYLFKPERFLNENGELNKSLVEKVMIFGMGIRKCLGEEVARNEVFVILTSILQHLRLEKPAEDQLDLTPVYGLAMSPKPYQLKVMLRI</sequence>
<evidence type="ECO:0000256" key="4">
    <source>
        <dbReference type="ARBA" id="ARBA00022723"/>
    </source>
</evidence>
<keyword evidence="3 8" id="KW-0349">Heme</keyword>
<dbReference type="InterPro" id="IPR008066">
    <property type="entry name" value="Cyt_P450_E_grp-I_CYP1"/>
</dbReference>
<keyword evidence="10" id="KW-1133">Transmembrane helix</keyword>
<keyword evidence="10" id="KW-0472">Membrane</keyword>
<evidence type="ECO:0000256" key="2">
    <source>
        <dbReference type="ARBA" id="ARBA00010617"/>
    </source>
</evidence>
<keyword evidence="10" id="KW-0812">Transmembrane</keyword>
<reference evidence="12" key="1">
    <citation type="submission" date="2025-08" db="UniProtKB">
        <authorList>
            <consortium name="RefSeq"/>
        </authorList>
    </citation>
    <scope>IDENTIFICATION</scope>
</reference>
<keyword evidence="5 8" id="KW-0560">Oxidoreductase</keyword>
<comment type="similarity">
    <text evidence="2 8">Belongs to the cytochrome P450 family.</text>
</comment>
<keyword evidence="7 8" id="KW-0503">Monooxygenase</keyword>
<gene>
    <name evidence="12" type="primary">LOC107111751</name>
</gene>
<evidence type="ECO:0000256" key="8">
    <source>
        <dbReference type="RuleBase" id="RU000461"/>
    </source>
</evidence>
<organism evidence="11 12">
    <name type="scientific">Gekko japonicus</name>
    <name type="common">Schlegel's Japanese gecko</name>
    <dbReference type="NCBI Taxonomy" id="146911"/>
    <lineage>
        <taxon>Eukaryota</taxon>
        <taxon>Metazoa</taxon>
        <taxon>Chordata</taxon>
        <taxon>Craniata</taxon>
        <taxon>Vertebrata</taxon>
        <taxon>Euteleostomi</taxon>
        <taxon>Lepidosauria</taxon>
        <taxon>Squamata</taxon>
        <taxon>Bifurcata</taxon>
        <taxon>Gekkota</taxon>
        <taxon>Gekkonidae</taxon>
        <taxon>Gekkoninae</taxon>
        <taxon>Gekko</taxon>
    </lineage>
</organism>
<evidence type="ECO:0000256" key="10">
    <source>
        <dbReference type="SAM" id="Phobius"/>
    </source>
</evidence>